<organism evidence="1 2">
    <name type="scientific">Alteromonas pelagimontana</name>
    <dbReference type="NCBI Taxonomy" id="1858656"/>
    <lineage>
        <taxon>Bacteria</taxon>
        <taxon>Pseudomonadati</taxon>
        <taxon>Pseudomonadota</taxon>
        <taxon>Gammaproteobacteria</taxon>
        <taxon>Alteromonadales</taxon>
        <taxon>Alteromonadaceae</taxon>
        <taxon>Alteromonas/Salinimonas group</taxon>
        <taxon>Alteromonas</taxon>
    </lineage>
</organism>
<dbReference type="RefSeq" id="WP_075608895.1">
    <property type="nucleotide sequence ID" value="NZ_CP052766.1"/>
</dbReference>
<dbReference type="AlphaFoldDB" id="A0A6M4M9F3"/>
<dbReference type="Pfam" id="PF11528">
    <property type="entry name" value="DUF3224"/>
    <property type="match status" value="1"/>
</dbReference>
<keyword evidence="2" id="KW-1185">Reference proteome</keyword>
<dbReference type="KEGG" id="apel:CA267_002800"/>
<dbReference type="EMBL" id="CP052766">
    <property type="protein sequence ID" value="QJR79791.1"/>
    <property type="molecule type" value="Genomic_DNA"/>
</dbReference>
<gene>
    <name evidence="1" type="ORF">CA267_002800</name>
</gene>
<accession>A0A6M4M9F3</accession>
<name>A0A6M4M9F3_9ALTE</name>
<dbReference type="Gene3D" id="2.40.350.10">
    <property type="entry name" value="SO1590-like"/>
    <property type="match status" value="1"/>
</dbReference>
<sequence length="137" mass="14410">MKITGIFNVTMSPLQAYAEGKDEISLGRMGLDKIYQGELDAVGQGEMLSAMTAVKGSAGYVAIEQITGVLCGKKGAFVVQHYGQMHQGDQSLVIDIVPDSGSGELTGIAGTMSITVNEGQHIYELEFSFPQATSGSC</sequence>
<reference evidence="1 2" key="2">
    <citation type="submission" date="2020-04" db="EMBL/GenBank/DDBJ databases">
        <title>Complete genome sequence of Alteromonas pelagimontana 5.12T.</title>
        <authorList>
            <person name="Sinha R.K."/>
            <person name="Krishnan K.P."/>
            <person name="Kurian J.P."/>
        </authorList>
    </citation>
    <scope>NUCLEOTIDE SEQUENCE [LARGE SCALE GENOMIC DNA]</scope>
    <source>
        <strain evidence="1 2">5.12</strain>
    </source>
</reference>
<evidence type="ECO:0000313" key="2">
    <source>
        <dbReference type="Proteomes" id="UP000219285"/>
    </source>
</evidence>
<protein>
    <submittedName>
        <fullName evidence="1">DUF3224 domain-containing protein</fullName>
    </submittedName>
</protein>
<dbReference type="OrthoDB" id="69764at2"/>
<dbReference type="InterPro" id="IPR023159">
    <property type="entry name" value="SO1590-like_sf"/>
</dbReference>
<reference evidence="2" key="1">
    <citation type="submission" date="2014-12" db="EMBL/GenBank/DDBJ databases">
        <title>Complete genome sequence of a multi-drug resistant Klebsiella pneumoniae.</title>
        <authorList>
            <person name="Hua X."/>
            <person name="Chen Q."/>
            <person name="Li X."/>
            <person name="Feng Y."/>
            <person name="Ruan Z."/>
            <person name="Yu Y."/>
        </authorList>
    </citation>
    <scope>NUCLEOTIDE SEQUENCE [LARGE SCALE GENOMIC DNA]</scope>
    <source>
        <strain evidence="2">5.12</strain>
    </source>
</reference>
<dbReference type="InterPro" id="IPR021607">
    <property type="entry name" value="DUF3224"/>
</dbReference>
<dbReference type="Proteomes" id="UP000219285">
    <property type="component" value="Chromosome"/>
</dbReference>
<dbReference type="SUPFAM" id="SSF159238">
    <property type="entry name" value="SO1590-like"/>
    <property type="match status" value="1"/>
</dbReference>
<proteinExistence type="predicted"/>
<evidence type="ECO:0000313" key="1">
    <source>
        <dbReference type="EMBL" id="QJR79791.1"/>
    </source>
</evidence>